<feature type="transmembrane region" description="Helical" evidence="19">
    <location>
        <begin position="212"/>
        <end position="241"/>
    </location>
</feature>
<gene>
    <name evidence="22" type="ORF">KX01_1450</name>
</gene>
<dbReference type="AlphaFoldDB" id="A0A1J0KRP2"/>
<evidence type="ECO:0000256" key="16">
    <source>
        <dbReference type="ARBA" id="ARBA00071870"/>
    </source>
</evidence>
<dbReference type="OrthoDB" id="9789291at2"/>
<keyword evidence="5 18" id="KW-0489">Methyltransferase</keyword>
<dbReference type="GO" id="GO:0032259">
    <property type="term" value="P:methylation"/>
    <property type="evidence" value="ECO:0007669"/>
    <property type="project" value="UniProtKB-KW"/>
</dbReference>
<keyword evidence="11 19" id="KW-1133">Transmembrane helix</keyword>
<dbReference type="GO" id="GO:0006465">
    <property type="term" value="P:signal peptide processing"/>
    <property type="evidence" value="ECO:0007669"/>
    <property type="project" value="TreeGrafter"/>
</dbReference>
<feature type="domain" description="Prepilin type IV endopeptidase peptidase" evidence="20">
    <location>
        <begin position="127"/>
        <end position="236"/>
    </location>
</feature>
<organism evidence="22 23">
    <name type="scientific">Francisella frigiditurris</name>
    <dbReference type="NCBI Taxonomy" id="1542390"/>
    <lineage>
        <taxon>Bacteria</taxon>
        <taxon>Pseudomonadati</taxon>
        <taxon>Pseudomonadota</taxon>
        <taxon>Gammaproteobacteria</taxon>
        <taxon>Thiotrichales</taxon>
        <taxon>Francisellaceae</taxon>
        <taxon>Francisella</taxon>
    </lineage>
</organism>
<dbReference type="EC" id="2.1.1.-" evidence="18"/>
<evidence type="ECO:0000256" key="15">
    <source>
        <dbReference type="ARBA" id="ARBA00067082"/>
    </source>
</evidence>
<evidence type="ECO:0000256" key="11">
    <source>
        <dbReference type="ARBA" id="ARBA00022989"/>
    </source>
</evidence>
<dbReference type="EMBL" id="CP009654">
    <property type="protein sequence ID" value="APC96284.1"/>
    <property type="molecule type" value="Genomic_DNA"/>
</dbReference>
<evidence type="ECO:0000256" key="18">
    <source>
        <dbReference type="RuleBase" id="RU003794"/>
    </source>
</evidence>
<keyword evidence="3" id="KW-1003">Cell membrane</keyword>
<dbReference type="FunFam" id="1.20.120.1220:FF:000001">
    <property type="entry name" value="Type 4 prepilin-like proteins leader peptide-processing enzyme"/>
    <property type="match status" value="1"/>
</dbReference>
<evidence type="ECO:0000256" key="5">
    <source>
        <dbReference type="ARBA" id="ARBA00022603"/>
    </source>
</evidence>
<protein>
    <recommendedName>
        <fullName evidence="16 18">Prepilin leader peptidase/N-methyltransferase</fullName>
        <ecNumber evidence="18">2.1.1.-</ecNumber>
        <ecNumber evidence="15 18">3.4.23.43</ecNumber>
    </recommendedName>
</protein>
<keyword evidence="10 18" id="KW-0378">Hydrolase</keyword>
<evidence type="ECO:0000256" key="10">
    <source>
        <dbReference type="ARBA" id="ARBA00022801"/>
    </source>
</evidence>
<dbReference type="Pfam" id="PF06750">
    <property type="entry name" value="A24_N_bact"/>
    <property type="match status" value="1"/>
</dbReference>
<dbReference type="STRING" id="1542390.KX01_1450"/>
<name>A0A1J0KRP2_9GAMM</name>
<dbReference type="InterPro" id="IPR014032">
    <property type="entry name" value="Peptidase_A24A_bac"/>
</dbReference>
<feature type="transmembrane region" description="Helical" evidence="19">
    <location>
        <begin position="151"/>
        <end position="167"/>
    </location>
</feature>
<evidence type="ECO:0000256" key="2">
    <source>
        <dbReference type="ARBA" id="ARBA00005801"/>
    </source>
</evidence>
<dbReference type="PANTHER" id="PTHR30487:SF0">
    <property type="entry name" value="PREPILIN LEADER PEPTIDASE_N-METHYLTRANSFERASE-RELATED"/>
    <property type="match status" value="1"/>
</dbReference>
<evidence type="ECO:0000256" key="6">
    <source>
        <dbReference type="ARBA" id="ARBA00022670"/>
    </source>
</evidence>
<dbReference type="InterPro" id="IPR000045">
    <property type="entry name" value="Prepilin_IV_endopep_pep"/>
</dbReference>
<proteinExistence type="inferred from homology"/>
<evidence type="ECO:0000256" key="14">
    <source>
        <dbReference type="ARBA" id="ARBA00050401"/>
    </source>
</evidence>
<evidence type="ECO:0000313" key="22">
    <source>
        <dbReference type="EMBL" id="APC96284.1"/>
    </source>
</evidence>
<dbReference type="PANTHER" id="PTHR30487">
    <property type="entry name" value="TYPE 4 PREPILIN-LIKE PROTEINS LEADER PEPTIDE-PROCESSING ENZYME"/>
    <property type="match status" value="1"/>
</dbReference>
<sequence length="281" mass="32171">MSEFYLILFFVFIIGASIGSFLNVLIYRLPRKIDLEEKSIAKEILNIPNDNDEKESISRPSKCPKCLNKLKYRHNIPILGWLLLKGKCYFCKNTISIQYPLIELLTAVSFTLIIYFYGLTNQAYALILLITFFIPLFFIDAKHQILPDSLTLPLIWIGLIFNSYGMFTDLNSAVWGVIVGYLSLWCIFWLYKILTGKEGFGYGDFKLLAGVGAWFGVQMLLYTVFISCIIGIILAIVLSLFKKEKTNVLPFGPAIILAVIFYLLTKDSLYICYNHLMLIQN</sequence>
<dbReference type="InterPro" id="IPR010627">
    <property type="entry name" value="Prepilin_pept_A24_N"/>
</dbReference>
<evidence type="ECO:0000256" key="9">
    <source>
        <dbReference type="ARBA" id="ARBA00022692"/>
    </source>
</evidence>
<comment type="function">
    <text evidence="18">Plays an essential role in type IV pili and type II pseudopili formation by proteolytically removing the leader sequence from substrate proteins and subsequently monomethylating the alpha-amino group of the newly exposed N-terminal phenylalanine.</text>
</comment>
<evidence type="ECO:0000256" key="3">
    <source>
        <dbReference type="ARBA" id="ARBA00022475"/>
    </source>
</evidence>
<comment type="subcellular location">
    <subcellularLocation>
        <location evidence="1">Cell inner membrane</location>
        <topology evidence="1">Multi-pass membrane protein</topology>
    </subcellularLocation>
    <subcellularLocation>
        <location evidence="18">Cell membrane</location>
        <topology evidence="18">Multi-pass membrane protein</topology>
    </subcellularLocation>
</comment>
<dbReference type="EC" id="3.4.23.43" evidence="15 18"/>
<feature type="transmembrane region" description="Helical" evidence="19">
    <location>
        <begin position="6"/>
        <end position="29"/>
    </location>
</feature>
<dbReference type="GO" id="GO:0004190">
    <property type="term" value="F:aspartic-type endopeptidase activity"/>
    <property type="evidence" value="ECO:0007669"/>
    <property type="project" value="UniProtKB-EC"/>
</dbReference>
<feature type="domain" description="Prepilin peptidase A24 N-terminal" evidence="21">
    <location>
        <begin position="13"/>
        <end position="115"/>
    </location>
</feature>
<comment type="similarity">
    <text evidence="2 17">Belongs to the peptidase A24 family.</text>
</comment>
<keyword evidence="8" id="KW-0949">S-adenosyl-L-methionine</keyword>
<keyword evidence="4" id="KW-0997">Cell inner membrane</keyword>
<keyword evidence="9 18" id="KW-0812">Transmembrane</keyword>
<evidence type="ECO:0000256" key="19">
    <source>
        <dbReference type="SAM" id="Phobius"/>
    </source>
</evidence>
<evidence type="ECO:0000313" key="23">
    <source>
        <dbReference type="Proteomes" id="UP000182521"/>
    </source>
</evidence>
<evidence type="ECO:0000256" key="17">
    <source>
        <dbReference type="RuleBase" id="RU003793"/>
    </source>
</evidence>
<accession>A0A1J0KRP2</accession>
<keyword evidence="23" id="KW-1185">Reference proteome</keyword>
<evidence type="ECO:0000256" key="13">
    <source>
        <dbReference type="ARBA" id="ARBA00023268"/>
    </source>
</evidence>
<keyword evidence="7 18" id="KW-0808">Transferase</keyword>
<dbReference type="Proteomes" id="UP000182521">
    <property type="component" value="Chromosome"/>
</dbReference>
<dbReference type="GO" id="GO:0008168">
    <property type="term" value="F:methyltransferase activity"/>
    <property type="evidence" value="ECO:0007669"/>
    <property type="project" value="UniProtKB-KW"/>
</dbReference>
<dbReference type="PRINTS" id="PR00864">
    <property type="entry name" value="PREPILNPTASE"/>
</dbReference>
<evidence type="ECO:0000256" key="7">
    <source>
        <dbReference type="ARBA" id="ARBA00022679"/>
    </source>
</evidence>
<dbReference type="RefSeq" id="WP_071664338.1">
    <property type="nucleotide sequence ID" value="NZ_CP009654.1"/>
</dbReference>
<reference evidence="23" key="1">
    <citation type="submission" date="2014-10" db="EMBL/GenBank/DDBJ databases">
        <authorList>
            <person name="Kuske C.R."/>
            <person name="Challacombe J.F."/>
            <person name="Daligault H.E."/>
            <person name="Davenport K.W."/>
            <person name="Johnson S.L."/>
            <person name="Siddaramappa S."/>
            <person name="Petersen J.M."/>
        </authorList>
    </citation>
    <scope>NUCLEOTIDE SEQUENCE [LARGE SCALE GENOMIC DNA]</scope>
    <source>
        <strain evidence="23">CA97-1460</strain>
    </source>
</reference>
<evidence type="ECO:0000256" key="4">
    <source>
        <dbReference type="ARBA" id="ARBA00022519"/>
    </source>
</evidence>
<feature type="transmembrane region" description="Helical" evidence="19">
    <location>
        <begin position="173"/>
        <end position="191"/>
    </location>
</feature>
<dbReference type="Pfam" id="PF01478">
    <property type="entry name" value="Peptidase_A24"/>
    <property type="match status" value="1"/>
</dbReference>
<feature type="transmembrane region" description="Helical" evidence="19">
    <location>
        <begin position="123"/>
        <end position="139"/>
    </location>
</feature>
<dbReference type="KEGG" id="frc:KX01_1450"/>
<dbReference type="InterPro" id="IPR050882">
    <property type="entry name" value="Prepilin_peptidase/N-MTase"/>
</dbReference>
<keyword evidence="13 18" id="KW-0511">Multifunctional enzyme</keyword>
<evidence type="ECO:0000259" key="20">
    <source>
        <dbReference type="Pfam" id="PF01478"/>
    </source>
</evidence>
<evidence type="ECO:0000256" key="1">
    <source>
        <dbReference type="ARBA" id="ARBA00004429"/>
    </source>
</evidence>
<keyword evidence="12 19" id="KW-0472">Membrane</keyword>
<dbReference type="Gene3D" id="1.20.120.1220">
    <property type="match status" value="1"/>
</dbReference>
<comment type="catalytic activity">
    <reaction evidence="14 18">
        <text>Typically cleaves a -Gly-|-Phe- bond to release an N-terminal, basic peptide of 5-8 residues from type IV prepilin, and then N-methylates the new N-terminal amino group, the methyl donor being S-adenosyl-L-methionine.</text>
        <dbReference type="EC" id="3.4.23.43"/>
    </reaction>
</comment>
<keyword evidence="6 18" id="KW-0645">Protease</keyword>
<dbReference type="GO" id="GO:0005886">
    <property type="term" value="C:plasma membrane"/>
    <property type="evidence" value="ECO:0007669"/>
    <property type="project" value="UniProtKB-SubCell"/>
</dbReference>
<evidence type="ECO:0000259" key="21">
    <source>
        <dbReference type="Pfam" id="PF06750"/>
    </source>
</evidence>
<evidence type="ECO:0000256" key="12">
    <source>
        <dbReference type="ARBA" id="ARBA00023136"/>
    </source>
</evidence>
<evidence type="ECO:0000256" key="8">
    <source>
        <dbReference type="ARBA" id="ARBA00022691"/>
    </source>
</evidence>
<feature type="transmembrane region" description="Helical" evidence="19">
    <location>
        <begin position="247"/>
        <end position="265"/>
    </location>
</feature>